<proteinExistence type="predicted"/>
<organism evidence="2 3">
    <name type="scientific">Aspergillus leporis</name>
    <dbReference type="NCBI Taxonomy" id="41062"/>
    <lineage>
        <taxon>Eukaryota</taxon>
        <taxon>Fungi</taxon>
        <taxon>Dikarya</taxon>
        <taxon>Ascomycota</taxon>
        <taxon>Pezizomycotina</taxon>
        <taxon>Eurotiomycetes</taxon>
        <taxon>Eurotiomycetidae</taxon>
        <taxon>Eurotiales</taxon>
        <taxon>Aspergillaceae</taxon>
        <taxon>Aspergillus</taxon>
        <taxon>Aspergillus subgen. Circumdati</taxon>
    </lineage>
</organism>
<dbReference type="SUPFAM" id="SSF55729">
    <property type="entry name" value="Acyl-CoA N-acyltransferases (Nat)"/>
    <property type="match status" value="1"/>
</dbReference>
<accession>A0A5N5WG10</accession>
<keyword evidence="3" id="KW-1185">Reference proteome</keyword>
<dbReference type="EMBL" id="ML732565">
    <property type="protein sequence ID" value="KAB8067118.1"/>
    <property type="molecule type" value="Genomic_DNA"/>
</dbReference>
<name>A0A5N5WG10_9EURO</name>
<dbReference type="Gene3D" id="3.40.630.30">
    <property type="match status" value="1"/>
</dbReference>
<evidence type="ECO:0000313" key="3">
    <source>
        <dbReference type="Proteomes" id="UP000326565"/>
    </source>
</evidence>
<protein>
    <recommendedName>
        <fullName evidence="1">N-acetyltransferase domain-containing protein</fullName>
    </recommendedName>
</protein>
<dbReference type="InterPro" id="IPR000182">
    <property type="entry name" value="GNAT_dom"/>
</dbReference>
<dbReference type="OrthoDB" id="2821191at2759"/>
<gene>
    <name evidence="2" type="ORF">BDV29DRAFT_186728</name>
</gene>
<dbReference type="AlphaFoldDB" id="A0A5N5WG10"/>
<dbReference type="Proteomes" id="UP000326565">
    <property type="component" value="Unassembled WGS sequence"/>
</dbReference>
<dbReference type="InterPro" id="IPR016181">
    <property type="entry name" value="Acyl_CoA_acyltransferase"/>
</dbReference>
<dbReference type="PROSITE" id="PS51186">
    <property type="entry name" value="GNAT"/>
    <property type="match status" value="1"/>
</dbReference>
<feature type="domain" description="N-acetyltransferase" evidence="1">
    <location>
        <begin position="60"/>
        <end position="206"/>
    </location>
</feature>
<evidence type="ECO:0000259" key="1">
    <source>
        <dbReference type="PROSITE" id="PS51186"/>
    </source>
</evidence>
<sequence>MTRDSSPRSQADEVVIVRATLDHAPAVLHLLDLAVEWLVSQDRVGQWGTEPFSEKPKKVEQLKEFTTTGFGVWLAIKISDDKAVLEEHKTSATLYKSPDGAVRGIIVGAMAAGDKIPYAPPVDEPETYVRLLVTDRKWKNYGIGSRLLEHAKKLAREVARVSLLRLDCYGGDDGKLIRYYESQGFERCATKDVEGWPCQVLAMRLGEVKGE</sequence>
<evidence type="ECO:0000313" key="2">
    <source>
        <dbReference type="EMBL" id="KAB8067118.1"/>
    </source>
</evidence>
<dbReference type="CDD" id="cd04301">
    <property type="entry name" value="NAT_SF"/>
    <property type="match status" value="1"/>
</dbReference>
<dbReference type="GO" id="GO:0016747">
    <property type="term" value="F:acyltransferase activity, transferring groups other than amino-acyl groups"/>
    <property type="evidence" value="ECO:0007669"/>
    <property type="project" value="InterPro"/>
</dbReference>
<dbReference type="Pfam" id="PF00583">
    <property type="entry name" value="Acetyltransf_1"/>
    <property type="match status" value="1"/>
</dbReference>
<reference evidence="2 3" key="1">
    <citation type="submission" date="2019-04" db="EMBL/GenBank/DDBJ databases">
        <title>Friends and foes A comparative genomics study of 23 Aspergillus species from section Flavi.</title>
        <authorList>
            <consortium name="DOE Joint Genome Institute"/>
            <person name="Kjaerbolling I."/>
            <person name="Vesth T."/>
            <person name="Frisvad J.C."/>
            <person name="Nybo J.L."/>
            <person name="Theobald S."/>
            <person name="Kildgaard S."/>
            <person name="Isbrandt T."/>
            <person name="Kuo A."/>
            <person name="Sato A."/>
            <person name="Lyhne E.K."/>
            <person name="Kogle M.E."/>
            <person name="Wiebenga A."/>
            <person name="Kun R.S."/>
            <person name="Lubbers R.J."/>
            <person name="Makela M.R."/>
            <person name="Barry K."/>
            <person name="Chovatia M."/>
            <person name="Clum A."/>
            <person name="Daum C."/>
            <person name="Haridas S."/>
            <person name="He G."/>
            <person name="LaButti K."/>
            <person name="Lipzen A."/>
            <person name="Mondo S."/>
            <person name="Riley R."/>
            <person name="Salamov A."/>
            <person name="Simmons B.A."/>
            <person name="Magnuson J.K."/>
            <person name="Henrissat B."/>
            <person name="Mortensen U.H."/>
            <person name="Larsen T.O."/>
            <person name="Devries R.P."/>
            <person name="Grigoriev I.V."/>
            <person name="Machida M."/>
            <person name="Baker S.E."/>
            <person name="Andersen M.R."/>
        </authorList>
    </citation>
    <scope>NUCLEOTIDE SEQUENCE [LARGE SCALE GENOMIC DNA]</scope>
    <source>
        <strain evidence="2 3">CBS 151.66</strain>
    </source>
</reference>